<dbReference type="PANTHER" id="PTHR42681:SF1">
    <property type="entry name" value="MALONYL-COA-ACYL CARRIER PROTEIN TRANSACYLASE, MITOCHONDRIAL"/>
    <property type="match status" value="1"/>
</dbReference>
<dbReference type="SMART" id="SM00827">
    <property type="entry name" value="PKS_AT"/>
    <property type="match status" value="1"/>
</dbReference>
<keyword evidence="11" id="KW-1185">Reference proteome</keyword>
<evidence type="ECO:0000256" key="4">
    <source>
        <dbReference type="ARBA" id="ARBA00023315"/>
    </source>
</evidence>
<dbReference type="EC" id="2.3.1.39" evidence="1 6"/>
<evidence type="ECO:0000256" key="2">
    <source>
        <dbReference type="ARBA" id="ARBA00018953"/>
    </source>
</evidence>
<organism evidence="10 11">
    <name type="scientific">Pseudodesulfovibrio hydrargyri</name>
    <dbReference type="NCBI Taxonomy" id="2125990"/>
    <lineage>
        <taxon>Bacteria</taxon>
        <taxon>Pseudomonadati</taxon>
        <taxon>Thermodesulfobacteriota</taxon>
        <taxon>Desulfovibrionia</taxon>
        <taxon>Desulfovibrionales</taxon>
        <taxon>Desulfovibrionaceae</taxon>
    </lineage>
</organism>
<dbReference type="Gene3D" id="3.30.70.250">
    <property type="entry name" value="Malonyl-CoA ACP transacylase, ACP-binding"/>
    <property type="match status" value="1"/>
</dbReference>
<feature type="region of interest" description="Disordered" evidence="8">
    <location>
        <begin position="1"/>
        <end position="20"/>
    </location>
</feature>
<evidence type="ECO:0000256" key="8">
    <source>
        <dbReference type="SAM" id="MobiDB-lite"/>
    </source>
</evidence>
<dbReference type="SUPFAM" id="SSF52151">
    <property type="entry name" value="FabD/lysophospholipase-like"/>
    <property type="match status" value="1"/>
</dbReference>
<dbReference type="EMBL" id="LKAQ01000004">
    <property type="protein sequence ID" value="OIQ50303.1"/>
    <property type="molecule type" value="Genomic_DNA"/>
</dbReference>
<evidence type="ECO:0000256" key="1">
    <source>
        <dbReference type="ARBA" id="ARBA00013258"/>
    </source>
</evidence>
<name>A0A1J5NAQ1_9BACT</name>
<evidence type="ECO:0000256" key="3">
    <source>
        <dbReference type="ARBA" id="ARBA00022679"/>
    </source>
</evidence>
<evidence type="ECO:0000256" key="7">
    <source>
        <dbReference type="PIRSR" id="PIRSR000446-1"/>
    </source>
</evidence>
<accession>A0A1J5NAQ1</accession>
<dbReference type="Proteomes" id="UP000181901">
    <property type="component" value="Unassembled WGS sequence"/>
</dbReference>
<feature type="domain" description="Malonyl-CoA:ACP transacylase (MAT)" evidence="9">
    <location>
        <begin position="7"/>
        <end position="306"/>
    </location>
</feature>
<protein>
    <recommendedName>
        <fullName evidence="2 6">Malonyl CoA-acyl carrier protein transacylase</fullName>
        <ecNumber evidence="1 6">2.3.1.39</ecNumber>
    </recommendedName>
</protein>
<dbReference type="InterPro" id="IPR014043">
    <property type="entry name" value="Acyl_transferase_dom"/>
</dbReference>
<feature type="active site" evidence="7">
    <location>
        <position position="90"/>
    </location>
</feature>
<comment type="caution">
    <text evidence="10">The sequence shown here is derived from an EMBL/GenBank/DDBJ whole genome shotgun (WGS) entry which is preliminary data.</text>
</comment>
<dbReference type="InterPro" id="IPR016036">
    <property type="entry name" value="Malonyl_transacylase_ACP-bd"/>
</dbReference>
<proteinExistence type="inferred from homology"/>
<reference evidence="10 11" key="1">
    <citation type="submission" date="2015-09" db="EMBL/GenBank/DDBJ databases">
        <title>Genome of Desulfovibrio dechloracetivorans BerOc1, a mercury methylating strain isolated from highly hydrocarbons and metals contaminated coastal sediments.</title>
        <authorList>
            <person name="Goni Urriza M."/>
            <person name="Gassie C."/>
            <person name="Bouchez O."/>
            <person name="Klopp C."/>
            <person name="Ranchou-Peyruse A."/>
            <person name="Remy G."/>
        </authorList>
    </citation>
    <scope>NUCLEOTIDE SEQUENCE [LARGE SCALE GENOMIC DNA]</scope>
    <source>
        <strain evidence="10 11">BerOc1</strain>
    </source>
</reference>
<comment type="similarity">
    <text evidence="6">Belongs to the fabD family.</text>
</comment>
<evidence type="ECO:0000313" key="11">
    <source>
        <dbReference type="Proteomes" id="UP000181901"/>
    </source>
</evidence>
<dbReference type="OrthoDB" id="9808564at2"/>
<dbReference type="AlphaFoldDB" id="A0A1J5NAQ1"/>
<dbReference type="SUPFAM" id="SSF55048">
    <property type="entry name" value="Probable ACP-binding domain of malonyl-CoA ACP transacylase"/>
    <property type="match status" value="1"/>
</dbReference>
<dbReference type="GO" id="GO:0006633">
    <property type="term" value="P:fatty acid biosynthetic process"/>
    <property type="evidence" value="ECO:0007669"/>
    <property type="project" value="TreeGrafter"/>
</dbReference>
<feature type="active site" evidence="7">
    <location>
        <position position="199"/>
    </location>
</feature>
<comment type="catalytic activity">
    <reaction evidence="5 6">
        <text>holo-[ACP] + malonyl-CoA = malonyl-[ACP] + CoA</text>
        <dbReference type="Rhea" id="RHEA:41792"/>
        <dbReference type="Rhea" id="RHEA-COMP:9623"/>
        <dbReference type="Rhea" id="RHEA-COMP:9685"/>
        <dbReference type="ChEBI" id="CHEBI:57287"/>
        <dbReference type="ChEBI" id="CHEBI:57384"/>
        <dbReference type="ChEBI" id="CHEBI:64479"/>
        <dbReference type="ChEBI" id="CHEBI:78449"/>
        <dbReference type="EC" id="2.3.1.39"/>
    </reaction>
</comment>
<dbReference type="GO" id="GO:0005829">
    <property type="term" value="C:cytosol"/>
    <property type="evidence" value="ECO:0007669"/>
    <property type="project" value="TreeGrafter"/>
</dbReference>
<evidence type="ECO:0000256" key="5">
    <source>
        <dbReference type="ARBA" id="ARBA00048462"/>
    </source>
</evidence>
<keyword evidence="3 6" id="KW-0808">Transferase</keyword>
<evidence type="ECO:0000313" key="10">
    <source>
        <dbReference type="EMBL" id="OIQ50303.1"/>
    </source>
</evidence>
<dbReference type="GO" id="GO:0004314">
    <property type="term" value="F:[acyl-carrier-protein] S-malonyltransferase activity"/>
    <property type="evidence" value="ECO:0007669"/>
    <property type="project" value="UniProtKB-EC"/>
</dbReference>
<dbReference type="PIRSF" id="PIRSF000446">
    <property type="entry name" value="Mct"/>
    <property type="match status" value="1"/>
</dbReference>
<gene>
    <name evidence="10" type="primary">fabD</name>
    <name evidence="10" type="ORF">BerOc1_02234</name>
</gene>
<dbReference type="InterPro" id="IPR001227">
    <property type="entry name" value="Ac_transferase_dom_sf"/>
</dbReference>
<sequence length="308" mass="32672">MTKTGILFPGQGSQEKGMGRDVAEADSAALDLWKLAERESGLALREIYWDGEPADMADTRALQPALTVVNLTLWLAARDRLAPSATAGHSLGEFASLGASGILGVEDCVRAVTLRGRLMADCGGAGHGMAAVVKLAQDQVEEVVAQAVKQSGKELRIANYNTPAQFVISGEAEALDAAETLVKAAKGRAIRLAVSGAFHSPLIKEAADEFAAFLDTLAWKAPAFPVFHNATALPEPDAASIKAVMQRQMTSSVLWIQTMRAMWGAGVREFIEIGPKGVLFKMLKANLGSEEEKWSGLNIGSLEQAGEL</sequence>
<dbReference type="RefSeq" id="WP_071545760.1">
    <property type="nucleotide sequence ID" value="NZ_LKAQ01000004.1"/>
</dbReference>
<dbReference type="InterPro" id="IPR050858">
    <property type="entry name" value="Mal-CoA-ACP_Trans/PKS_FabD"/>
</dbReference>
<dbReference type="InterPro" id="IPR016035">
    <property type="entry name" value="Acyl_Trfase/lysoPLipase"/>
</dbReference>
<dbReference type="PANTHER" id="PTHR42681">
    <property type="entry name" value="MALONYL-COA-ACYL CARRIER PROTEIN TRANSACYLASE, MITOCHONDRIAL"/>
    <property type="match status" value="1"/>
</dbReference>
<dbReference type="Pfam" id="PF00698">
    <property type="entry name" value="Acyl_transf_1"/>
    <property type="match status" value="1"/>
</dbReference>
<dbReference type="Gene3D" id="3.40.366.10">
    <property type="entry name" value="Malonyl-Coenzyme A Acyl Carrier Protein, domain 2"/>
    <property type="match status" value="1"/>
</dbReference>
<dbReference type="InterPro" id="IPR024925">
    <property type="entry name" value="Malonyl_CoA-ACP_transAc"/>
</dbReference>
<evidence type="ECO:0000256" key="6">
    <source>
        <dbReference type="PIRNR" id="PIRNR000446"/>
    </source>
</evidence>
<evidence type="ECO:0000259" key="9">
    <source>
        <dbReference type="SMART" id="SM00827"/>
    </source>
</evidence>
<keyword evidence="4 6" id="KW-0012">Acyltransferase</keyword>